<dbReference type="Gene3D" id="2.60.40.2700">
    <property type="match status" value="1"/>
</dbReference>
<dbReference type="EMBL" id="UOFF01000292">
    <property type="protein sequence ID" value="VAW56863.1"/>
    <property type="molecule type" value="Genomic_DNA"/>
</dbReference>
<feature type="region of interest" description="Disordered" evidence="1">
    <location>
        <begin position="808"/>
        <end position="836"/>
    </location>
</feature>
<name>A0A3B0WX43_9ZZZZ</name>
<evidence type="ECO:0000256" key="1">
    <source>
        <dbReference type="SAM" id="MobiDB-lite"/>
    </source>
</evidence>
<reference evidence="2" key="1">
    <citation type="submission" date="2018-06" db="EMBL/GenBank/DDBJ databases">
        <authorList>
            <person name="Zhirakovskaya E."/>
        </authorList>
    </citation>
    <scope>NUCLEOTIDE SEQUENCE</scope>
</reference>
<proteinExistence type="predicted"/>
<protein>
    <submittedName>
        <fullName evidence="2">Uncharacterized protein</fullName>
    </submittedName>
</protein>
<dbReference type="Gene3D" id="2.60.40.2810">
    <property type="match status" value="1"/>
</dbReference>
<evidence type="ECO:0000313" key="2">
    <source>
        <dbReference type="EMBL" id="VAW56863.1"/>
    </source>
</evidence>
<organism evidence="2">
    <name type="scientific">hydrothermal vent metagenome</name>
    <dbReference type="NCBI Taxonomy" id="652676"/>
    <lineage>
        <taxon>unclassified sequences</taxon>
        <taxon>metagenomes</taxon>
        <taxon>ecological metagenomes</taxon>
    </lineage>
</organism>
<gene>
    <name evidence="2" type="ORF">MNBD_GAMMA07-441</name>
</gene>
<dbReference type="AlphaFoldDB" id="A0A3B0WX43"/>
<sequence>MWSASGAITDVNILLSGLTFIPSLNYNSNFNITTDVNAGEVTGSKFFTGVAVDDDATAINLNVAETYTEDTPLNLTDIIISDVDEATASITLTLSDVTAGSLNTGTSGGVTSTFVGAVWSASGAINDINSLLAGLTFTPTLNYNSNFTITTNVNSGEATGSKLFIGTMVDDDATATNLSAAETYIEDTTLNLTDIVISDVDETNASITLALSDTSAGSLNIATSGSVTSTFVGGVWTATGAITDINILLAGLTFTPSLNYNSNFNIITDVNAGEATGAKVFTGVAVDDDATATNLNSAETYIEDTSLNLTDIVISDIDETTASIILTLSDSTAGSLNTGTSGGVTSTFVGGVWTAAGAITDINILLAGLTFTPSLNYNSSFTIITDVNAGEATGAKTFTGIAVDDDATATNLSAAETYTEDTPINLTDIVISDVDELSANITLTLSDIGAGSLNTGTSGGVTSIFSAGVWRASGAIADINILLSGLTFTPSLNYDLNFSIATNVNAGEATGIKLITGISVNDAPSGSVIISGTATEDQMLVASNTLADPEGLGVVTYQWQRNGVDIAGANTDSYILGDLDVNTFISVNASYVDGQGNNTLVSSVVVGPIVNVNDNPVANADIANVDEGGTVIIDLAANDTDVDNAIDLNSITIINAPANGNIVINGDGTVSYIHDGSETLTDSFSYTISDISGALSNVASVNLSINAVNDSPIATGDTTTLDEASAVVIDLLGNDLDVDSAVDLTSITIVNGPTNGQLTLNSDGTVTYVHEKRGSISDSFSYTVSDINGAVSNAVTVAIDIIPLVLPSLPDEPDDNDNPNEDSPDDDLIFNGDDMLPDLEIPNSQTPLPDGFQYIRPAIPISSNPSSDDSSNFESIDDELDVIAAINNGDTSNDDLNSLLNNKLSVQMMSNKALWMAVQKMKVNMSDVGSEEISKIEFRSIAVSGSSLVLTAGVVAWVFRSGALLTSLLSTMPLWKGYDPLPILAWREEEEEDEILADKIPTSLDELKKIKKLKDKIKESIQIDTMFEQPQFK</sequence>
<accession>A0A3B0WX43</accession>
<dbReference type="Pfam" id="PF17963">
    <property type="entry name" value="Big_9"/>
    <property type="match status" value="2"/>
</dbReference>
<feature type="compositionally biased region" description="Acidic residues" evidence="1">
    <location>
        <begin position="811"/>
        <end position="828"/>
    </location>
</feature>